<dbReference type="PIR" id="T08010">
    <property type="entry name" value="T08010"/>
</dbReference>
<keyword evidence="3" id="KW-0732">Signal</keyword>
<proteinExistence type="evidence at transcript level"/>
<sequence>MGVFSPSTTKLTLKWVSLGVALLLLLHWGVPSVDAHEDNMYGENWQQQRRGSCDPQRLSSCRDYLERRREQPSESCCNELERMSPQCRCPAIQQVLDQSASFMDSEDALNQRRGRREGRGRREEQEMAERAAYLPDTCNVQESPRRCDIRRPSRYSMTGGSF</sequence>
<protein>
    <submittedName>
        <fullName evidence="5">2S seed storage protein</fullName>
    </submittedName>
</protein>
<gene>
    <name evidence="5" type="primary">PM2S1</name>
</gene>
<dbReference type="PANTHER" id="PTHR35496:SF4">
    <property type="entry name" value="2S SULFUR-RICH SEED STORAGE PROTEIN 2-LIKE"/>
    <property type="match status" value="1"/>
</dbReference>
<comment type="similarity">
    <text evidence="1">Belongs to the 2S seed storage albumins family.</text>
</comment>
<dbReference type="SMART" id="SM00499">
    <property type="entry name" value="AAI"/>
    <property type="match status" value="1"/>
</dbReference>
<feature type="domain" description="Bifunctional inhibitor/plant lipid transfer protein/seed storage helical" evidence="4">
    <location>
        <begin position="53"/>
        <end position="147"/>
    </location>
</feature>
<dbReference type="SUPFAM" id="SSF47699">
    <property type="entry name" value="Bifunctional inhibitor/lipid-transfer protein/seed storage 2S albumin"/>
    <property type="match status" value="1"/>
</dbReference>
<dbReference type="InterPro" id="IPR016140">
    <property type="entry name" value="Bifunc_inhib/LTP/seed_store"/>
</dbReference>
<reference evidence="5" key="1">
    <citation type="journal article" date="1998" name="Planta">
        <title>Sequence and expression of embryogenesis-specific cDNAs encoding 2S seed storage proteins in Pseudotsuga menziesii [Mirb.] Franco.</title>
        <authorList>
            <person name="Chatthai M."/>
            <person name="Misra S."/>
        </authorList>
    </citation>
    <scope>NUCLEOTIDE SEQUENCE</scope>
    <source>
        <strain evidence="5">Franco</strain>
    </source>
</reference>
<dbReference type="AlphaFoldDB" id="O64929"/>
<dbReference type="Gene3D" id="1.10.110.10">
    <property type="entry name" value="Plant lipid-transfer and hydrophobic proteins"/>
    <property type="match status" value="1"/>
</dbReference>
<evidence type="ECO:0000256" key="2">
    <source>
        <dbReference type="SAM" id="MobiDB-lite"/>
    </source>
</evidence>
<feature type="region of interest" description="Disordered" evidence="2">
    <location>
        <begin position="103"/>
        <end position="127"/>
    </location>
</feature>
<feature type="signal peptide" evidence="3">
    <location>
        <begin position="1"/>
        <end position="35"/>
    </location>
</feature>
<evidence type="ECO:0000313" key="5">
    <source>
        <dbReference type="EMBL" id="AAC26998.1"/>
    </source>
</evidence>
<feature type="chain" id="PRO_5004159435" evidence="3">
    <location>
        <begin position="36"/>
        <end position="162"/>
    </location>
</feature>
<evidence type="ECO:0000256" key="1">
    <source>
        <dbReference type="ARBA" id="ARBA00008262"/>
    </source>
</evidence>
<evidence type="ECO:0000256" key="3">
    <source>
        <dbReference type="SAM" id="SignalP"/>
    </source>
</evidence>
<dbReference type="CDD" id="cd00261">
    <property type="entry name" value="AAI_SS"/>
    <property type="match status" value="1"/>
</dbReference>
<dbReference type="InterPro" id="IPR036312">
    <property type="entry name" value="Bifun_inhib/LTP/seed_sf"/>
</dbReference>
<dbReference type="InterPro" id="IPR000617">
    <property type="entry name" value="Napin/2SS/CON"/>
</dbReference>
<accession>O64929</accession>
<dbReference type="GO" id="GO:0045735">
    <property type="term" value="F:nutrient reservoir activity"/>
    <property type="evidence" value="ECO:0007669"/>
    <property type="project" value="InterPro"/>
</dbReference>
<evidence type="ECO:0000259" key="4">
    <source>
        <dbReference type="SMART" id="SM00499"/>
    </source>
</evidence>
<dbReference type="PANTHER" id="PTHR35496">
    <property type="entry name" value="2S SEED STORAGE PROTEIN 1-RELATED"/>
    <property type="match status" value="1"/>
</dbReference>
<name>O64929_PSEMZ</name>
<organism evidence="5">
    <name type="scientific">Pseudotsuga menziesii</name>
    <name type="common">Douglas-fir</name>
    <name type="synonym">Abies menziesii</name>
    <dbReference type="NCBI Taxonomy" id="3357"/>
    <lineage>
        <taxon>Eukaryota</taxon>
        <taxon>Viridiplantae</taxon>
        <taxon>Streptophyta</taxon>
        <taxon>Embryophyta</taxon>
        <taxon>Tracheophyta</taxon>
        <taxon>Spermatophyta</taxon>
        <taxon>Pinopsida</taxon>
        <taxon>Pinidae</taxon>
        <taxon>Conifers I</taxon>
        <taxon>Pinales</taxon>
        <taxon>Pinaceae</taxon>
        <taxon>Pseudotsuga</taxon>
    </lineage>
</organism>
<dbReference type="EMBL" id="AF029970">
    <property type="protein sequence ID" value="AAC26998.1"/>
    <property type="molecule type" value="mRNA"/>
</dbReference>
<dbReference type="Pfam" id="PF00234">
    <property type="entry name" value="Tryp_alpha_amyl"/>
    <property type="match status" value="1"/>
</dbReference>